<gene>
    <name evidence="2" type="ORF">FPZ45_21215</name>
</gene>
<keyword evidence="3" id="KW-1185">Reference proteome</keyword>
<dbReference type="PANTHER" id="PTHR38813:SF1">
    <property type="entry name" value="TOXIN RELE1-RELATED"/>
    <property type="match status" value="1"/>
</dbReference>
<dbReference type="InterPro" id="IPR035093">
    <property type="entry name" value="RelE/ParE_toxin_dom_sf"/>
</dbReference>
<evidence type="ECO:0000256" key="1">
    <source>
        <dbReference type="ARBA" id="ARBA00022649"/>
    </source>
</evidence>
<name>A0A559J8Y6_9BACL</name>
<dbReference type="EMBL" id="VNJJ01000017">
    <property type="protein sequence ID" value="TVX96333.1"/>
    <property type="molecule type" value="Genomic_DNA"/>
</dbReference>
<dbReference type="OrthoDB" id="9805098at2"/>
<accession>A0A559J8Y6</accession>
<evidence type="ECO:0000313" key="3">
    <source>
        <dbReference type="Proteomes" id="UP000316330"/>
    </source>
</evidence>
<keyword evidence="1" id="KW-1277">Toxin-antitoxin system</keyword>
<organism evidence="2 3">
    <name type="scientific">Cohnella terricola</name>
    <dbReference type="NCBI Taxonomy" id="1289167"/>
    <lineage>
        <taxon>Bacteria</taxon>
        <taxon>Bacillati</taxon>
        <taxon>Bacillota</taxon>
        <taxon>Bacilli</taxon>
        <taxon>Bacillales</taxon>
        <taxon>Paenibacillaceae</taxon>
        <taxon>Cohnella</taxon>
    </lineage>
</organism>
<evidence type="ECO:0000313" key="2">
    <source>
        <dbReference type="EMBL" id="TVX96333.1"/>
    </source>
</evidence>
<dbReference type="PANTHER" id="PTHR38813">
    <property type="match status" value="1"/>
</dbReference>
<protein>
    <submittedName>
        <fullName evidence="2">Type II toxin-antitoxin system RelE/ParE family toxin</fullName>
    </submittedName>
</protein>
<reference evidence="2 3" key="1">
    <citation type="submission" date="2019-07" db="EMBL/GenBank/DDBJ databases">
        <authorList>
            <person name="Kim J."/>
        </authorList>
    </citation>
    <scope>NUCLEOTIDE SEQUENCE [LARGE SCALE GENOMIC DNA]</scope>
    <source>
        <strain evidence="2 3">G13</strain>
    </source>
</reference>
<dbReference type="Pfam" id="PF05016">
    <property type="entry name" value="ParE_toxin"/>
    <property type="match status" value="1"/>
</dbReference>
<dbReference type="AlphaFoldDB" id="A0A559J8Y6"/>
<dbReference type="SUPFAM" id="SSF143011">
    <property type="entry name" value="RelE-like"/>
    <property type="match status" value="1"/>
</dbReference>
<dbReference type="InterPro" id="IPR052747">
    <property type="entry name" value="TA_system_RelE_toxin"/>
</dbReference>
<dbReference type="Gene3D" id="3.30.2310.20">
    <property type="entry name" value="RelE-like"/>
    <property type="match status" value="1"/>
</dbReference>
<comment type="caution">
    <text evidence="2">The sequence shown here is derived from an EMBL/GenBank/DDBJ whole genome shotgun (WGS) entry which is preliminary data.</text>
</comment>
<dbReference type="InterPro" id="IPR007712">
    <property type="entry name" value="RelE/ParE_toxin"/>
</dbReference>
<proteinExistence type="predicted"/>
<dbReference type="Proteomes" id="UP000316330">
    <property type="component" value="Unassembled WGS sequence"/>
</dbReference>
<sequence length="87" mass="10322">MYSIEIDKDALKYLQKLERPLRIRITNALQVLLENPFNSELDIKRLKGTESEFRLRVGSHRVIYSVENQKLMIYVIKISSRGDVYKH</sequence>